<evidence type="ECO:0000259" key="1">
    <source>
        <dbReference type="PROSITE" id="PS50280"/>
    </source>
</evidence>
<dbReference type="STRING" id="1043004.A0A074WHA6"/>
<dbReference type="GeneID" id="25417816"/>
<dbReference type="Proteomes" id="UP000027730">
    <property type="component" value="Unassembled WGS sequence"/>
</dbReference>
<feature type="non-terminal residue" evidence="2">
    <location>
        <position position="1"/>
    </location>
</feature>
<dbReference type="SUPFAM" id="SSF82199">
    <property type="entry name" value="SET domain"/>
    <property type="match status" value="1"/>
</dbReference>
<protein>
    <recommendedName>
        <fullName evidence="1">SET domain-containing protein</fullName>
    </recommendedName>
</protein>
<name>A0A074WHA6_9PEZI</name>
<dbReference type="AlphaFoldDB" id="A0A074WHA6"/>
<gene>
    <name evidence="2" type="ORF">M436DRAFT_8947</name>
</gene>
<feature type="domain" description="SET" evidence="1">
    <location>
        <begin position="54"/>
        <end position="189"/>
    </location>
</feature>
<dbReference type="Gene3D" id="2.170.270.10">
    <property type="entry name" value="SET domain"/>
    <property type="match status" value="1"/>
</dbReference>
<evidence type="ECO:0000313" key="2">
    <source>
        <dbReference type="EMBL" id="KEQ72418.1"/>
    </source>
</evidence>
<dbReference type="RefSeq" id="XP_013426473.1">
    <property type="nucleotide sequence ID" value="XM_013571019.1"/>
</dbReference>
<feature type="non-terminal residue" evidence="2">
    <location>
        <position position="200"/>
    </location>
</feature>
<evidence type="ECO:0000313" key="3">
    <source>
        <dbReference type="Proteomes" id="UP000027730"/>
    </source>
</evidence>
<keyword evidence="3" id="KW-1185">Reference proteome</keyword>
<dbReference type="HOGENOM" id="CLU_054608_0_1_1"/>
<dbReference type="InterPro" id="IPR046341">
    <property type="entry name" value="SET_dom_sf"/>
</dbReference>
<dbReference type="Pfam" id="PF00856">
    <property type="entry name" value="SET"/>
    <property type="match status" value="1"/>
</dbReference>
<proteinExistence type="predicted"/>
<dbReference type="OrthoDB" id="5792673at2759"/>
<sequence>EELPLDWPENIEYLRRPKISPAVSPLALKILNTPTPATASFTRFSAENLAFPNPDVRIVPLNDPEHPANGQFGLAAKKHFYPGNFILPYLGLMHTNSPKDTDPDSEYDISLDRDLDLAQDAANSGNEARFINDYRGIADRPNAEFRDIWVQTGQRKWERWIGIFVVTTGTTGMRKNGIRPGEEILVSYGKGFWKDKKDEW</sequence>
<reference evidence="2 3" key="1">
    <citation type="journal article" date="2014" name="BMC Genomics">
        <title>Genome sequencing of four Aureobasidium pullulans varieties: biotechnological potential, stress tolerance, and description of new species.</title>
        <authorList>
            <person name="Gostin Ar C."/>
            <person name="Ohm R.A."/>
            <person name="Kogej T."/>
            <person name="Sonjak S."/>
            <person name="Turk M."/>
            <person name="Zajc J."/>
            <person name="Zalar P."/>
            <person name="Grube M."/>
            <person name="Sun H."/>
            <person name="Han J."/>
            <person name="Sharma A."/>
            <person name="Chiniquy J."/>
            <person name="Ngan C.Y."/>
            <person name="Lipzen A."/>
            <person name="Barry K."/>
            <person name="Grigoriev I.V."/>
            <person name="Gunde-Cimerman N."/>
        </authorList>
    </citation>
    <scope>NUCLEOTIDE SEQUENCE [LARGE SCALE GENOMIC DNA]</scope>
    <source>
        <strain evidence="2 3">CBS 147.97</strain>
    </source>
</reference>
<dbReference type="EMBL" id="KL584711">
    <property type="protein sequence ID" value="KEQ72418.1"/>
    <property type="molecule type" value="Genomic_DNA"/>
</dbReference>
<dbReference type="PROSITE" id="PS50280">
    <property type="entry name" value="SET"/>
    <property type="match status" value="1"/>
</dbReference>
<organism evidence="2 3">
    <name type="scientific">Aureobasidium namibiae CBS 147.97</name>
    <dbReference type="NCBI Taxonomy" id="1043004"/>
    <lineage>
        <taxon>Eukaryota</taxon>
        <taxon>Fungi</taxon>
        <taxon>Dikarya</taxon>
        <taxon>Ascomycota</taxon>
        <taxon>Pezizomycotina</taxon>
        <taxon>Dothideomycetes</taxon>
        <taxon>Dothideomycetidae</taxon>
        <taxon>Dothideales</taxon>
        <taxon>Saccotheciaceae</taxon>
        <taxon>Aureobasidium</taxon>
    </lineage>
</organism>
<accession>A0A074WHA6</accession>
<dbReference type="InterPro" id="IPR001214">
    <property type="entry name" value="SET_dom"/>
</dbReference>